<evidence type="ECO:0000313" key="2">
    <source>
        <dbReference type="Proteomes" id="UP000765509"/>
    </source>
</evidence>
<dbReference type="AlphaFoldDB" id="A0A9Q3JR45"/>
<name>A0A9Q3JR45_9BASI</name>
<comment type="caution">
    <text evidence="1">The sequence shown here is derived from an EMBL/GenBank/DDBJ whole genome shotgun (WGS) entry which is preliminary data.</text>
</comment>
<dbReference type="Proteomes" id="UP000765509">
    <property type="component" value="Unassembled WGS sequence"/>
</dbReference>
<protein>
    <submittedName>
        <fullName evidence="1">Uncharacterized protein</fullName>
    </submittedName>
</protein>
<evidence type="ECO:0000313" key="1">
    <source>
        <dbReference type="EMBL" id="MBW0566791.1"/>
    </source>
</evidence>
<reference evidence="1" key="1">
    <citation type="submission" date="2021-03" db="EMBL/GenBank/DDBJ databases">
        <title>Draft genome sequence of rust myrtle Austropuccinia psidii MF-1, a brazilian biotype.</title>
        <authorList>
            <person name="Quecine M.C."/>
            <person name="Pachon D.M.R."/>
            <person name="Bonatelli M.L."/>
            <person name="Correr F.H."/>
            <person name="Franceschini L.M."/>
            <person name="Leite T.F."/>
            <person name="Margarido G.R.A."/>
            <person name="Almeida C.A."/>
            <person name="Ferrarezi J.A."/>
            <person name="Labate C.A."/>
        </authorList>
    </citation>
    <scope>NUCLEOTIDE SEQUENCE</scope>
    <source>
        <strain evidence="1">MF-1</strain>
    </source>
</reference>
<organism evidence="1 2">
    <name type="scientific">Austropuccinia psidii MF-1</name>
    <dbReference type="NCBI Taxonomy" id="1389203"/>
    <lineage>
        <taxon>Eukaryota</taxon>
        <taxon>Fungi</taxon>
        <taxon>Dikarya</taxon>
        <taxon>Basidiomycota</taxon>
        <taxon>Pucciniomycotina</taxon>
        <taxon>Pucciniomycetes</taxon>
        <taxon>Pucciniales</taxon>
        <taxon>Sphaerophragmiaceae</taxon>
        <taxon>Austropuccinia</taxon>
    </lineage>
</organism>
<proteinExistence type="predicted"/>
<sequence length="137" mass="15716">MHNFAQESNADGLSTKLGHFKPITQIPHPFQRKSSQSFSLAIHGGYRKTIQGLQPPGPVGAGLYFISRIIPSAISRGYQEFNQFSRHQALQYSLDNSIGPYRLYSSKLYGLGPFRPIHIPLWEFHQTVQFLRWTYIH</sequence>
<accession>A0A9Q3JR45</accession>
<dbReference type="EMBL" id="AVOT02079707">
    <property type="protein sequence ID" value="MBW0566791.1"/>
    <property type="molecule type" value="Genomic_DNA"/>
</dbReference>
<keyword evidence="2" id="KW-1185">Reference proteome</keyword>
<gene>
    <name evidence="1" type="ORF">O181_106506</name>
</gene>